<dbReference type="RefSeq" id="WP_181388122.1">
    <property type="nucleotide sequence ID" value="NZ_JAPXUU010000022.1"/>
</dbReference>
<feature type="transmembrane region" description="Helical" evidence="1">
    <location>
        <begin position="38"/>
        <end position="61"/>
    </location>
</feature>
<dbReference type="AlphaFoldDB" id="A0A1P8DRE5"/>
<evidence type="ECO:0000256" key="1">
    <source>
        <dbReference type="SAM" id="Phobius"/>
    </source>
</evidence>
<keyword evidence="2" id="KW-0614">Plasmid</keyword>
<geneLocation type="plasmid" evidence="2">
    <name>pVPS91</name>
</geneLocation>
<reference evidence="2" key="1">
    <citation type="submission" date="2016-10" db="EMBL/GenBank/DDBJ databases">
        <title>Evolution and Comparative Genomics of Conjugative MDR Plasmids in Vibrio species.</title>
        <authorList>
            <person name="Li R."/>
            <person name="Ye L."/>
            <person name="Wong M.Ho.Yin."/>
            <person name="Zheng Z."/>
            <person name="Chan E.Wai.Chi."/>
            <person name="Chen S."/>
        </authorList>
    </citation>
    <scope>NUCLEOTIDE SEQUENCE</scope>
    <source>
        <plasmid evidence="2">pVPS91</plasmid>
    </source>
</reference>
<sequence length="79" mass="8831">MTRNKAIAAYLICLPALCGVFGLLFYAVYRLINGNDSMFIFVIMMTVWGGFGISVGAYGAFQTIRTEKKINEFKSKYGK</sequence>
<keyword evidence="1" id="KW-0812">Transmembrane</keyword>
<protein>
    <submittedName>
        <fullName evidence="2">Uncharacterized protein</fullName>
    </submittedName>
</protein>
<dbReference type="EMBL" id="KX957972">
    <property type="protein sequence ID" value="APU91690.1"/>
    <property type="molecule type" value="Genomic_DNA"/>
</dbReference>
<proteinExistence type="predicted"/>
<keyword evidence="1" id="KW-1133">Transmembrane helix</keyword>
<accession>A0A1P8DRE5</accession>
<organism evidence="2">
    <name type="scientific">Vibrio parahaemolyticus</name>
    <dbReference type="NCBI Taxonomy" id="670"/>
    <lineage>
        <taxon>Bacteria</taxon>
        <taxon>Pseudomonadati</taxon>
        <taxon>Pseudomonadota</taxon>
        <taxon>Gammaproteobacteria</taxon>
        <taxon>Vibrionales</taxon>
        <taxon>Vibrionaceae</taxon>
        <taxon>Vibrio</taxon>
    </lineage>
</organism>
<feature type="transmembrane region" description="Helical" evidence="1">
    <location>
        <begin position="7"/>
        <end position="32"/>
    </location>
</feature>
<keyword evidence="1" id="KW-0472">Membrane</keyword>
<name>A0A1P8DRE5_VIBPH</name>
<evidence type="ECO:0000313" key="2">
    <source>
        <dbReference type="EMBL" id="APU91690.1"/>
    </source>
</evidence>